<organism evidence="1 2">
    <name type="scientific">Caerostris extrusa</name>
    <name type="common">Bark spider</name>
    <name type="synonym">Caerostris bankana</name>
    <dbReference type="NCBI Taxonomy" id="172846"/>
    <lineage>
        <taxon>Eukaryota</taxon>
        <taxon>Metazoa</taxon>
        <taxon>Ecdysozoa</taxon>
        <taxon>Arthropoda</taxon>
        <taxon>Chelicerata</taxon>
        <taxon>Arachnida</taxon>
        <taxon>Araneae</taxon>
        <taxon>Araneomorphae</taxon>
        <taxon>Entelegynae</taxon>
        <taxon>Araneoidea</taxon>
        <taxon>Araneidae</taxon>
        <taxon>Caerostris</taxon>
    </lineage>
</organism>
<name>A0AAV4RJE4_CAEEX</name>
<keyword evidence="2" id="KW-1185">Reference proteome</keyword>
<reference evidence="1 2" key="1">
    <citation type="submission" date="2021-06" db="EMBL/GenBank/DDBJ databases">
        <title>Caerostris extrusa draft genome.</title>
        <authorList>
            <person name="Kono N."/>
            <person name="Arakawa K."/>
        </authorList>
    </citation>
    <scope>NUCLEOTIDE SEQUENCE [LARGE SCALE GENOMIC DNA]</scope>
</reference>
<proteinExistence type="predicted"/>
<gene>
    <name evidence="1" type="ORF">CEXT_726501</name>
</gene>
<dbReference type="Proteomes" id="UP001054945">
    <property type="component" value="Unassembled WGS sequence"/>
</dbReference>
<dbReference type="AlphaFoldDB" id="A0AAV4RJE4"/>
<evidence type="ECO:0000313" key="1">
    <source>
        <dbReference type="EMBL" id="GIY21031.1"/>
    </source>
</evidence>
<sequence>MKYKKWNIPTENILVKLRIKILVALISLKNANIAAVTPSTIVKACYICSDNVYLLESHLSKRNMEHMKDSKGSNMKKRMKLEGMEDQDFAEVGITDNEPILIDSETVVANVHVHFVPNIKKKSCKKKIKNTTVATLTHQTADNFMGRLCFFMLVSSQLYL</sequence>
<dbReference type="EMBL" id="BPLR01007959">
    <property type="protein sequence ID" value="GIY21031.1"/>
    <property type="molecule type" value="Genomic_DNA"/>
</dbReference>
<accession>A0AAV4RJE4</accession>
<evidence type="ECO:0000313" key="2">
    <source>
        <dbReference type="Proteomes" id="UP001054945"/>
    </source>
</evidence>
<comment type="caution">
    <text evidence="1">The sequence shown here is derived from an EMBL/GenBank/DDBJ whole genome shotgun (WGS) entry which is preliminary data.</text>
</comment>
<protein>
    <submittedName>
        <fullName evidence="1">Uncharacterized protein</fullName>
    </submittedName>
</protein>